<evidence type="ECO:0000259" key="2">
    <source>
        <dbReference type="Pfam" id="PF10756"/>
    </source>
</evidence>
<evidence type="ECO:0000256" key="1">
    <source>
        <dbReference type="SAM" id="Phobius"/>
    </source>
</evidence>
<proteinExistence type="predicted"/>
<dbReference type="Proteomes" id="UP000185628">
    <property type="component" value="Unassembled WGS sequence"/>
</dbReference>
<protein>
    <recommendedName>
        <fullName evidence="2">Low molecular weight protein antigen 6 PH domain-containing protein</fullName>
    </recommendedName>
</protein>
<feature type="domain" description="Low molecular weight protein antigen 6 PH" evidence="2">
    <location>
        <begin position="74"/>
        <end position="135"/>
    </location>
</feature>
<keyword evidence="1" id="KW-0472">Membrane</keyword>
<feature type="transmembrane region" description="Helical" evidence="1">
    <location>
        <begin position="44"/>
        <end position="64"/>
    </location>
</feature>
<comment type="caution">
    <text evidence="3">The sequence shown here is derived from an EMBL/GenBank/DDBJ whole genome shotgun (WGS) entry which is preliminary data.</text>
</comment>
<keyword evidence="1" id="KW-0812">Transmembrane</keyword>
<accession>A0A1Q5Q3L6</accession>
<evidence type="ECO:0000313" key="4">
    <source>
        <dbReference type="Proteomes" id="UP000185628"/>
    </source>
</evidence>
<dbReference type="AlphaFoldDB" id="A0A1Q5Q3L6"/>
<dbReference type="InterPro" id="IPR019692">
    <property type="entry name" value="CFP-6_PH"/>
</dbReference>
<name>A0A1Q5Q3L6_9ACTO</name>
<gene>
    <name evidence="3" type="ORF">BSZ39_04805</name>
</gene>
<dbReference type="EMBL" id="MQVR01000020">
    <property type="protein sequence ID" value="OKL54289.1"/>
    <property type="molecule type" value="Genomic_DNA"/>
</dbReference>
<sequence length="149" mass="16104">MTPSAARHHAFRPRRGPIVAVIVALTCLIGFIGLLLTVGSSPNWSLADKIFSGVFLAVGLFLLYRQASVAATPDEGGLTVRNFLLTRRLAWAQIISVRFGHGRPWVRLDLADGTEMAVMAIQSADGRRAHSEAMRLAALVQEHEATGSD</sequence>
<reference evidence="4" key="1">
    <citation type="submission" date="2016-12" db="EMBL/GenBank/DDBJ databases">
        <authorList>
            <person name="Meng X."/>
        </authorList>
    </citation>
    <scope>NUCLEOTIDE SEQUENCE [LARGE SCALE GENOMIC DNA]</scope>
    <source>
        <strain evidence="4">DSM 19116</strain>
    </source>
</reference>
<dbReference type="Pfam" id="PF10756">
    <property type="entry name" value="bPH_6"/>
    <property type="match status" value="1"/>
</dbReference>
<keyword evidence="4" id="KW-1185">Reference proteome</keyword>
<keyword evidence="1" id="KW-1133">Transmembrane helix</keyword>
<organism evidence="3 4">
    <name type="scientific">Bowdeniella nasicola</name>
    <dbReference type="NCBI Taxonomy" id="208480"/>
    <lineage>
        <taxon>Bacteria</taxon>
        <taxon>Bacillati</taxon>
        <taxon>Actinomycetota</taxon>
        <taxon>Actinomycetes</taxon>
        <taxon>Actinomycetales</taxon>
        <taxon>Actinomycetaceae</taxon>
        <taxon>Bowdeniella</taxon>
    </lineage>
</organism>
<evidence type="ECO:0000313" key="3">
    <source>
        <dbReference type="EMBL" id="OKL54289.1"/>
    </source>
</evidence>
<feature type="transmembrane region" description="Helical" evidence="1">
    <location>
        <begin position="18"/>
        <end position="38"/>
    </location>
</feature>